<name>A0A218XTJ5_PUNGR</name>
<reference evidence="3" key="1">
    <citation type="journal article" date="2017" name="Plant J.">
        <title>The pomegranate (Punica granatum L.) genome and the genomics of punicalagin biosynthesis.</title>
        <authorList>
            <person name="Qin G."/>
            <person name="Xu C."/>
            <person name="Ming R."/>
            <person name="Tang H."/>
            <person name="Guyot R."/>
            <person name="Kramer E.M."/>
            <person name="Hu Y."/>
            <person name="Yi X."/>
            <person name="Qi Y."/>
            <person name="Xu X."/>
            <person name="Gao Z."/>
            <person name="Pan H."/>
            <person name="Jian J."/>
            <person name="Tian Y."/>
            <person name="Yue Z."/>
            <person name="Xu Y."/>
        </authorList>
    </citation>
    <scope>NUCLEOTIDE SEQUENCE [LARGE SCALE GENOMIC DNA]</scope>
    <source>
        <strain evidence="3">cv. Dabenzi</strain>
    </source>
</reference>
<comment type="caution">
    <text evidence="1">The sequence shown here is derived from an EMBL/GenBank/DDBJ whole genome shotgun (WGS) entry which is preliminary data.</text>
</comment>
<dbReference type="PANTHER" id="PTHR13343">
    <property type="entry name" value="CREG1 PROTEIN"/>
    <property type="match status" value="1"/>
</dbReference>
<keyword evidence="4" id="KW-1185">Reference proteome</keyword>
<evidence type="ECO:0000313" key="1">
    <source>
        <dbReference type="EMBL" id="OWM87949.1"/>
    </source>
</evidence>
<dbReference type="EMBL" id="MTKT01000801">
    <property type="protein sequence ID" value="OWM87949.1"/>
    <property type="molecule type" value="Genomic_DNA"/>
</dbReference>
<dbReference type="InterPro" id="IPR037119">
    <property type="entry name" value="Haem_oxidase_HugZ-like_sf"/>
</dbReference>
<dbReference type="Proteomes" id="UP000197138">
    <property type="component" value="Unassembled WGS sequence"/>
</dbReference>
<sequence>MSIAVASSLSLGSSHYNPCNPECSTSYGIMSSLMKPSPEGQRTLDFPGMRNLLFGSAQIHWLHVGRNLCLSRISVAADYSDSLPDSSNYISDHGYHPLEEVKAGKTIRDTKLTSAEIARTTIEACSSGLLVFPGTVHCEPHEQISWADFQYVLDDYGDLIFEVLDSENIIEDPGASNPVSVFIGMDMPVYENQWMAGEPNIPGIVPADYTFEDDYIEAAESDESIIPVDWGMPEPSKLVHPIYFAKCLSKSVSKEYDKDMDSPSNGVSILGCLVPVFGDEEPYLRRLFRNDDDGDVYDLDWKAADFSNSSKRNGNGFNSTLYRLEIFKIELFSVYGVQCEINRDDFLDAEPDFLVHSTSTILDRFAQKGIRCNVALKALCKKKGLHVEGANLIGVDSLGMDVRIYSGIEVQTHRFPFKIRATSEAAAEKQIQQLLFPRSRRKKLRTHGDGYNNLSSH</sequence>
<dbReference type="STRING" id="22663.A0A218XTJ5"/>
<accession>A0A218XTJ5</accession>
<evidence type="ECO:0000313" key="3">
    <source>
        <dbReference type="Proteomes" id="UP000197138"/>
    </source>
</evidence>
<evidence type="ECO:0008006" key="5">
    <source>
        <dbReference type="Google" id="ProtNLM"/>
    </source>
</evidence>
<reference evidence="2 4" key="3">
    <citation type="submission" date="2017-11" db="EMBL/GenBank/DDBJ databases">
        <title>De-novo sequencing of pomegranate (Punica granatum L.) genome.</title>
        <authorList>
            <person name="Akparov Z."/>
            <person name="Amiraslanov A."/>
            <person name="Hajiyeva S."/>
            <person name="Abbasov M."/>
            <person name="Kaur K."/>
            <person name="Hamwieh A."/>
            <person name="Solovyev V."/>
            <person name="Salamov A."/>
            <person name="Braich B."/>
            <person name="Kosarev P."/>
            <person name="Mahmoud A."/>
            <person name="Hajiyev E."/>
            <person name="Babayeva S."/>
            <person name="Izzatullayeva V."/>
            <person name="Mammadov A."/>
            <person name="Mammadov A."/>
            <person name="Sharifova S."/>
            <person name="Ojaghi J."/>
            <person name="Eynullazada K."/>
            <person name="Bayramov B."/>
            <person name="Abdulazimova A."/>
            <person name="Shahmuradov I."/>
        </authorList>
    </citation>
    <scope>NUCLEOTIDE SEQUENCE [LARGE SCALE GENOMIC DNA]</scope>
    <source>
        <strain evidence="2">AG2017</strain>
        <strain evidence="4">cv. AG2017</strain>
        <tissue evidence="2">Leaf</tissue>
    </source>
</reference>
<organism evidence="1 3">
    <name type="scientific">Punica granatum</name>
    <name type="common">Pomegranate</name>
    <dbReference type="NCBI Taxonomy" id="22663"/>
    <lineage>
        <taxon>Eukaryota</taxon>
        <taxon>Viridiplantae</taxon>
        <taxon>Streptophyta</taxon>
        <taxon>Embryophyta</taxon>
        <taxon>Tracheophyta</taxon>
        <taxon>Spermatophyta</taxon>
        <taxon>Magnoliopsida</taxon>
        <taxon>eudicotyledons</taxon>
        <taxon>Gunneridae</taxon>
        <taxon>Pentapetalae</taxon>
        <taxon>rosids</taxon>
        <taxon>malvids</taxon>
        <taxon>Myrtales</taxon>
        <taxon>Lythraceae</taxon>
        <taxon>Punica</taxon>
    </lineage>
</organism>
<dbReference type="EMBL" id="PGOL01007338">
    <property type="protein sequence ID" value="PKI32770.1"/>
    <property type="molecule type" value="Genomic_DNA"/>
</dbReference>
<dbReference type="AlphaFoldDB" id="A0A218XTJ5"/>
<evidence type="ECO:0000313" key="4">
    <source>
        <dbReference type="Proteomes" id="UP000233551"/>
    </source>
</evidence>
<gene>
    <name evidence="1" type="ORF">CDL15_Pgr000366</name>
    <name evidence="2" type="ORF">CRG98_046844</name>
</gene>
<dbReference type="Gene3D" id="3.20.180.10">
    <property type="entry name" value="PNP-oxidase-like"/>
    <property type="match status" value="1"/>
</dbReference>
<dbReference type="Proteomes" id="UP000233551">
    <property type="component" value="Unassembled WGS sequence"/>
</dbReference>
<evidence type="ECO:0000313" key="2">
    <source>
        <dbReference type="EMBL" id="PKI32770.1"/>
    </source>
</evidence>
<dbReference type="PANTHER" id="PTHR13343:SF18">
    <property type="entry name" value="PENTATRICOPEPTIDE REPEAT (PPR) SUPERFAMILY PROTEIN"/>
    <property type="match status" value="1"/>
</dbReference>
<dbReference type="SUPFAM" id="SSF50475">
    <property type="entry name" value="FMN-binding split barrel"/>
    <property type="match status" value="1"/>
</dbReference>
<protein>
    <recommendedName>
        <fullName evidence="5">Pentatricopeptide repeat (PPR) superfamily protein</fullName>
    </recommendedName>
</protein>
<reference evidence="1" key="2">
    <citation type="submission" date="2017-06" db="EMBL/GenBank/DDBJ databases">
        <title>The pomegranate genome and the genomics of punicalagin biosynthesis.</title>
        <authorList>
            <person name="Xu C."/>
        </authorList>
    </citation>
    <scope>NUCLEOTIDE SEQUENCE [LARGE SCALE GENOMIC DNA]</scope>
    <source>
        <tissue evidence="1">Fresh leaf</tissue>
    </source>
</reference>
<dbReference type="OrthoDB" id="1873930at2759"/>
<proteinExistence type="predicted"/>
<dbReference type="GeneID" id="116196838"/>